<dbReference type="FunFam" id="2.30.30.40:FF:000062">
    <property type="entry name" value="caskin-2 isoform X1"/>
    <property type="match status" value="1"/>
</dbReference>
<dbReference type="InterPro" id="IPR001452">
    <property type="entry name" value="SH3_domain"/>
</dbReference>
<dbReference type="FunFam" id="1.10.150.50:FF:000028">
    <property type="entry name" value="caskin-2 isoform X2"/>
    <property type="match status" value="1"/>
</dbReference>
<dbReference type="Gene3D" id="2.30.30.40">
    <property type="entry name" value="SH3 Domains"/>
    <property type="match status" value="1"/>
</dbReference>
<dbReference type="InterPro" id="IPR036028">
    <property type="entry name" value="SH3-like_dom_sf"/>
</dbReference>
<feature type="compositionally biased region" description="Pro residues" evidence="9">
    <location>
        <begin position="1216"/>
        <end position="1227"/>
    </location>
</feature>
<dbReference type="SUPFAM" id="SSF47769">
    <property type="entry name" value="SAM/Pointed domain"/>
    <property type="match status" value="2"/>
</dbReference>
<dbReference type="Pfam" id="PF12796">
    <property type="entry name" value="Ank_2"/>
    <property type="match status" value="2"/>
</dbReference>
<feature type="compositionally biased region" description="Low complexity" evidence="9">
    <location>
        <begin position="952"/>
        <end position="961"/>
    </location>
</feature>
<dbReference type="Pfam" id="PF00536">
    <property type="entry name" value="SAM_1"/>
    <property type="match status" value="2"/>
</dbReference>
<evidence type="ECO:0000313" key="12">
    <source>
        <dbReference type="EMBL" id="KAG7491700.1"/>
    </source>
</evidence>
<evidence type="ECO:0000256" key="7">
    <source>
        <dbReference type="PROSITE-ProRule" id="PRU00023"/>
    </source>
</evidence>
<dbReference type="FunFam" id="1.25.40.20:FF:000042">
    <property type="entry name" value="caskin-2 isoform X2"/>
    <property type="match status" value="1"/>
</dbReference>
<keyword evidence="5" id="KW-0677">Repeat</keyword>
<evidence type="ECO:0000256" key="4">
    <source>
        <dbReference type="ARBA" id="ARBA00022553"/>
    </source>
</evidence>
<feature type="region of interest" description="Disordered" evidence="9">
    <location>
        <begin position="348"/>
        <end position="493"/>
    </location>
</feature>
<dbReference type="CDD" id="cd12063">
    <property type="entry name" value="SH3_Caskin2"/>
    <property type="match status" value="1"/>
</dbReference>
<dbReference type="SMART" id="SM00248">
    <property type="entry name" value="ANK"/>
    <property type="match status" value="6"/>
</dbReference>
<dbReference type="Proteomes" id="UP001046870">
    <property type="component" value="Chromosome 1"/>
</dbReference>
<feature type="region of interest" description="Disordered" evidence="9">
    <location>
        <begin position="1261"/>
        <end position="1285"/>
    </location>
</feature>
<feature type="repeat" description="ANK" evidence="7">
    <location>
        <begin position="81"/>
        <end position="113"/>
    </location>
</feature>
<dbReference type="SMART" id="SM00454">
    <property type="entry name" value="SAM"/>
    <property type="match status" value="2"/>
</dbReference>
<feature type="region of interest" description="Disordered" evidence="9">
    <location>
        <begin position="855"/>
        <end position="900"/>
    </location>
</feature>
<dbReference type="CDD" id="cd09497">
    <property type="entry name" value="SAM_caskin1_2_repeat1"/>
    <property type="match status" value="1"/>
</dbReference>
<keyword evidence="13" id="KW-1185">Reference proteome</keyword>
<keyword evidence="4" id="KW-0597">Phosphoprotein</keyword>
<evidence type="ECO:0000259" key="10">
    <source>
        <dbReference type="PROSITE" id="PS50002"/>
    </source>
</evidence>
<protein>
    <recommendedName>
        <fullName evidence="14">Caskin-2</fullName>
    </recommendedName>
</protein>
<dbReference type="InterPro" id="IPR001660">
    <property type="entry name" value="SAM"/>
</dbReference>
<dbReference type="InterPro" id="IPR033635">
    <property type="entry name" value="ANKS1/Caskin"/>
</dbReference>
<comment type="caution">
    <text evidence="12">The sequence shown here is derived from an EMBL/GenBank/DDBJ whole genome shotgun (WGS) entry which is preliminary data.</text>
</comment>
<feature type="compositionally biased region" description="Gly residues" evidence="9">
    <location>
        <begin position="971"/>
        <end position="981"/>
    </location>
</feature>
<feature type="domain" description="SAM" evidence="11">
    <location>
        <begin position="509"/>
        <end position="572"/>
    </location>
</feature>
<evidence type="ECO:0000256" key="6">
    <source>
        <dbReference type="ARBA" id="ARBA00023043"/>
    </source>
</evidence>
<feature type="region of interest" description="Disordered" evidence="9">
    <location>
        <begin position="920"/>
        <end position="1247"/>
    </location>
</feature>
<dbReference type="InterPro" id="IPR036770">
    <property type="entry name" value="Ankyrin_rpt-contain_sf"/>
</dbReference>
<feature type="compositionally biased region" description="Polar residues" evidence="9">
    <location>
        <begin position="349"/>
        <end position="367"/>
    </location>
</feature>
<feature type="compositionally biased region" description="Polar residues" evidence="9">
    <location>
        <begin position="1085"/>
        <end position="1095"/>
    </location>
</feature>
<keyword evidence="2 8" id="KW-0728">SH3 domain</keyword>
<dbReference type="Gene3D" id="1.25.40.20">
    <property type="entry name" value="Ankyrin repeat-containing domain"/>
    <property type="match status" value="3"/>
</dbReference>
<dbReference type="SMART" id="SM00326">
    <property type="entry name" value="SH3"/>
    <property type="match status" value="1"/>
</dbReference>
<dbReference type="PANTHER" id="PTHR24174:SF18">
    <property type="entry name" value="CASKIN-2"/>
    <property type="match status" value="1"/>
</dbReference>
<dbReference type="InterPro" id="IPR035498">
    <property type="entry name" value="Caskin1/2_SAM_2"/>
</dbReference>
<proteinExistence type="predicted"/>
<feature type="region of interest" description="Disordered" evidence="9">
    <location>
        <begin position="723"/>
        <end position="777"/>
    </location>
</feature>
<feature type="compositionally biased region" description="Low complexity" evidence="9">
    <location>
        <begin position="1261"/>
        <end position="1277"/>
    </location>
</feature>
<feature type="region of interest" description="Disordered" evidence="9">
    <location>
        <begin position="796"/>
        <end position="824"/>
    </location>
</feature>
<feature type="compositionally biased region" description="Low complexity" evidence="9">
    <location>
        <begin position="413"/>
        <end position="429"/>
    </location>
</feature>
<evidence type="ECO:0000256" key="2">
    <source>
        <dbReference type="ARBA" id="ARBA00022443"/>
    </source>
</evidence>
<feature type="repeat" description="ANK" evidence="7">
    <location>
        <begin position="220"/>
        <end position="252"/>
    </location>
</feature>
<dbReference type="CDD" id="cd09498">
    <property type="entry name" value="SAM_caskin1_2_repeat2"/>
    <property type="match status" value="1"/>
</dbReference>
<evidence type="ECO:0000256" key="1">
    <source>
        <dbReference type="ARBA" id="ARBA00004496"/>
    </source>
</evidence>
<organism evidence="12 13">
    <name type="scientific">Megalops atlanticus</name>
    <name type="common">Tarpon</name>
    <name type="synonym">Clupea gigantea</name>
    <dbReference type="NCBI Taxonomy" id="7932"/>
    <lineage>
        <taxon>Eukaryota</taxon>
        <taxon>Metazoa</taxon>
        <taxon>Chordata</taxon>
        <taxon>Craniata</taxon>
        <taxon>Vertebrata</taxon>
        <taxon>Euteleostomi</taxon>
        <taxon>Actinopterygii</taxon>
        <taxon>Neopterygii</taxon>
        <taxon>Teleostei</taxon>
        <taxon>Elopiformes</taxon>
        <taxon>Megalopidae</taxon>
        <taxon>Megalops</taxon>
    </lineage>
</organism>
<comment type="subcellular location">
    <subcellularLocation>
        <location evidence="1">Cytoplasm</location>
    </subcellularLocation>
</comment>
<feature type="domain" description="SH3" evidence="10">
    <location>
        <begin position="281"/>
        <end position="347"/>
    </location>
</feature>
<dbReference type="InterPro" id="IPR013761">
    <property type="entry name" value="SAM/pointed_sf"/>
</dbReference>
<dbReference type="FunFam" id="1.25.40.20:FF:000225">
    <property type="entry name" value="caskin-1 isoform X1"/>
    <property type="match status" value="1"/>
</dbReference>
<dbReference type="SUPFAM" id="SSF48403">
    <property type="entry name" value="Ankyrin repeat"/>
    <property type="match status" value="1"/>
</dbReference>
<keyword evidence="3" id="KW-0963">Cytoplasm</keyword>
<dbReference type="PROSITE" id="PS50297">
    <property type="entry name" value="ANK_REP_REGION"/>
    <property type="match status" value="5"/>
</dbReference>
<evidence type="ECO:0000256" key="9">
    <source>
        <dbReference type="SAM" id="MobiDB-lite"/>
    </source>
</evidence>
<keyword evidence="6 7" id="KW-0040">ANK repeat</keyword>
<feature type="compositionally biased region" description="Polar residues" evidence="9">
    <location>
        <begin position="920"/>
        <end position="936"/>
    </location>
</feature>
<evidence type="ECO:0000259" key="11">
    <source>
        <dbReference type="PROSITE" id="PS50105"/>
    </source>
</evidence>
<feature type="compositionally biased region" description="Basic and acidic residues" evidence="9">
    <location>
        <begin position="1061"/>
        <end position="1078"/>
    </location>
</feature>
<dbReference type="PROSITE" id="PS50105">
    <property type="entry name" value="SAM_DOMAIN"/>
    <property type="match status" value="2"/>
</dbReference>
<feature type="compositionally biased region" description="Basic and acidic residues" evidence="9">
    <location>
        <begin position="1125"/>
        <end position="1146"/>
    </location>
</feature>
<reference evidence="12" key="1">
    <citation type="submission" date="2021-01" db="EMBL/GenBank/DDBJ databases">
        <authorList>
            <person name="Zahm M."/>
            <person name="Roques C."/>
            <person name="Cabau C."/>
            <person name="Klopp C."/>
            <person name="Donnadieu C."/>
            <person name="Jouanno E."/>
            <person name="Lampietro C."/>
            <person name="Louis A."/>
            <person name="Herpin A."/>
            <person name="Echchiki A."/>
            <person name="Berthelot C."/>
            <person name="Parey E."/>
            <person name="Roest-Crollius H."/>
            <person name="Braasch I."/>
            <person name="Postlethwait J."/>
            <person name="Bobe J."/>
            <person name="Montfort J."/>
            <person name="Bouchez O."/>
            <person name="Begum T."/>
            <person name="Mejri S."/>
            <person name="Adams A."/>
            <person name="Chen W.-J."/>
            <person name="Guiguen Y."/>
        </authorList>
    </citation>
    <scope>NUCLEOTIDE SEQUENCE</scope>
    <source>
        <strain evidence="12">YG-15Mar2019-1</strain>
        <tissue evidence="12">Brain</tissue>
    </source>
</reference>
<evidence type="ECO:0000256" key="3">
    <source>
        <dbReference type="ARBA" id="ARBA00022490"/>
    </source>
</evidence>
<feature type="repeat" description="ANK" evidence="7">
    <location>
        <begin position="48"/>
        <end position="80"/>
    </location>
</feature>
<feature type="repeat" description="ANK" evidence="7">
    <location>
        <begin position="188"/>
        <end position="220"/>
    </location>
</feature>
<feature type="domain" description="SAM" evidence="11">
    <location>
        <begin position="578"/>
        <end position="642"/>
    </location>
</feature>
<dbReference type="InterPro" id="IPR035497">
    <property type="entry name" value="Caskin1/2_SAM_1"/>
</dbReference>
<feature type="repeat" description="ANK" evidence="7">
    <location>
        <begin position="114"/>
        <end position="146"/>
    </location>
</feature>
<dbReference type="Pfam" id="PF16907">
    <property type="entry name" value="Caskin-Pro-rich"/>
    <property type="match status" value="1"/>
</dbReference>
<dbReference type="OrthoDB" id="6156898at2759"/>
<dbReference type="SUPFAM" id="SSF50044">
    <property type="entry name" value="SH3-domain"/>
    <property type="match status" value="1"/>
</dbReference>
<dbReference type="PANTHER" id="PTHR24174">
    <property type="entry name" value="ANKYRIN REPEAT AND STERILE ALPHA MOTIF DOMAIN-CONTAINING PROTEIN 1"/>
    <property type="match status" value="1"/>
</dbReference>
<sequence>MGKEQDLLQAVKNGDLPSAQKLLAKVKANRSKLLGSTKRLNINYQDSDGFSALHHAALTGTTDLISLLLEAQATVDIKDSNGMRPLHYAAWQGKADSVLMLLRAGASVNGSSQDGQIPLHLAAQYGHYEVSEMLLQHQSNPCIVNKAKKTPLDLACEFGRLKVAQLLLSSNMITALLEGERRDSSDSGFNTPLHLAARNGHKDIIRLLLKAGIDINRATKAGTALHEAALYGKTEVVRLLLDAGIDVNIRNTYNQTALDIVNQFTTSHASKDIKQLLRDATGVLQVRALKDYWNLHDPTALNIRAGDIIMVLEQHMDGRWKGHIHDSQKGTDRVGYFPPSIVEVISRRSGGTLSRHSSLPTQRQQFLSRAPPASSLSTVPQTDDSYTLYAPPPHLAFPRANGLDDNAAGDRNSVGSTGSVGSTRSAGSGQSTESNGNHNGPHQPAGLPDPNKPAPPVGEAGQQFSTGADPSKQPDLPQGPPRRSLNSMRPGEQGFSQQFIRPEQLLEGRDAEAIYQWLSEFQLEQYTSNFINAGYDVPTISRMTPEDLTAIGVTKPGHRKKISMEIGNLTIPEWLPDYIPSDLGEWLSAIGLPQYHKKLSENGYDSISIVRDITWEDLQEIGITKLGHQKKMMLAVKKLCDIQKARNQAEGQGTLRRKLPGALELVAIEPPESGDCPSPHTPKMLTFQDSELSAELQTAMSSNYSGCQEGLAMKSAAAAMSVSQESIGTRSRGSGHSQEPPLASAAPHSRSQESLGSGDSSGGRSSGSPGKERNIPEGWDQRQALPCKMALLQQSPASLTPPHTPSKTPGFAYPALPSKPKPNTSPVLPYHGAPHQASPVQKGFSYLHSHCGSTNLERGPLAKAPPVNGDVLRPKKRTQSLTRYALSDGEPDEDEVPAAPSGALASYATLTRRPGRSQLARLQTATERNVSRSQSFAIRARKKGPPPPPPKRLSSVSSSASPEPPELPTAGGAGGVAGGGVETESVGSVRSITAMLETTGGSPVKGPALGHSDKPRAQQESVSSPKPSSPVPPPKPALLAPHEPAGGRRRTVSEPGACQTDKAEVDGGVKSDTEEESRSVPGLDGSSSPQNSSSECIPFAEEGNLTIKQRPKTGGPLKPEPSADGAEKPRKELEVPEFNLKESDTVKRRHKPKDKEQPPPEETALAGEGGAALPAPPADSGSAPDFQSDDDVSLRIAEIERSLQCLEKGGSGGKPLKPPVSPKPASPQKPTAAAKPLQHASPTAAGAPGVSLSVVQSVAFASPSPCSPLSPSAPGLCQPAKAGKPQACISGPEPGPGSVLVHRRLEQTSTSLEAALKAVERKLILEDNSDGGTNTVKSAGNILDDIGNMFDDLADQLDAMLD</sequence>
<evidence type="ECO:0000256" key="5">
    <source>
        <dbReference type="ARBA" id="ARBA00022737"/>
    </source>
</evidence>
<gene>
    <name evidence="12" type="ORF">MATL_G00007010</name>
</gene>
<accession>A0A9D3QFC9</accession>
<evidence type="ECO:0000256" key="8">
    <source>
        <dbReference type="PROSITE-ProRule" id="PRU00192"/>
    </source>
</evidence>
<evidence type="ECO:0000313" key="13">
    <source>
        <dbReference type="Proteomes" id="UP001046870"/>
    </source>
</evidence>
<dbReference type="Pfam" id="PF00023">
    <property type="entry name" value="Ank"/>
    <property type="match status" value="1"/>
</dbReference>
<dbReference type="Pfam" id="PF07653">
    <property type="entry name" value="SH3_2"/>
    <property type="match status" value="1"/>
</dbReference>
<feature type="compositionally biased region" description="Polar residues" evidence="9">
    <location>
        <begin position="723"/>
        <end position="737"/>
    </location>
</feature>
<dbReference type="EMBL" id="JAFDVH010000001">
    <property type="protein sequence ID" value="KAG7491700.1"/>
    <property type="molecule type" value="Genomic_DNA"/>
</dbReference>
<dbReference type="InterPro" id="IPR032117">
    <property type="entry name" value="Caskin_C"/>
</dbReference>
<feature type="compositionally biased region" description="Polar residues" evidence="9">
    <location>
        <begin position="374"/>
        <end position="385"/>
    </location>
</feature>
<dbReference type="Gene3D" id="1.10.150.50">
    <property type="entry name" value="Transcription Factor, Ets-1"/>
    <property type="match status" value="2"/>
</dbReference>
<dbReference type="Pfam" id="PF16600">
    <property type="entry name" value="Caskin1-CID"/>
    <property type="match status" value="1"/>
</dbReference>
<dbReference type="PROSITE" id="PS50088">
    <property type="entry name" value="ANK_REPEAT"/>
    <property type="match status" value="5"/>
</dbReference>
<dbReference type="InterPro" id="IPR002110">
    <property type="entry name" value="Ankyrin_rpt"/>
</dbReference>
<dbReference type="InterPro" id="IPR032232">
    <property type="entry name" value="Caskin1-CID"/>
</dbReference>
<name>A0A9D3QFC9_MEGAT</name>
<dbReference type="FunFam" id="1.10.150.50:FF:000032">
    <property type="entry name" value="caskin-1 isoform X1"/>
    <property type="match status" value="1"/>
</dbReference>
<evidence type="ECO:0008006" key="14">
    <source>
        <dbReference type="Google" id="ProtNLM"/>
    </source>
</evidence>
<dbReference type="PRINTS" id="PR01415">
    <property type="entry name" value="ANKYRIN"/>
</dbReference>
<dbReference type="PROSITE" id="PS50002">
    <property type="entry name" value="SH3"/>
    <property type="match status" value="1"/>
</dbReference>
<feature type="compositionally biased region" description="Polar residues" evidence="9">
    <location>
        <begin position="430"/>
        <end position="440"/>
    </location>
</feature>
<dbReference type="Pfam" id="PF16632">
    <property type="entry name" value="Caskin-tail"/>
    <property type="match status" value="1"/>
</dbReference>
<dbReference type="GO" id="GO:0005737">
    <property type="term" value="C:cytoplasm"/>
    <property type="evidence" value="ECO:0007669"/>
    <property type="project" value="UniProtKB-SubCell"/>
</dbReference>
<dbReference type="InterPro" id="IPR035499">
    <property type="entry name" value="Caskin2_SH3"/>
</dbReference>
<feature type="compositionally biased region" description="Pro residues" evidence="9">
    <location>
        <begin position="1027"/>
        <end position="1036"/>
    </location>
</feature>